<feature type="compositionally biased region" description="Polar residues" evidence="1">
    <location>
        <begin position="45"/>
        <end position="56"/>
    </location>
</feature>
<proteinExistence type="predicted"/>
<organism evidence="2 3">
    <name type="scientific">Urochloa decumbens</name>
    <dbReference type="NCBI Taxonomy" id="240449"/>
    <lineage>
        <taxon>Eukaryota</taxon>
        <taxon>Viridiplantae</taxon>
        <taxon>Streptophyta</taxon>
        <taxon>Embryophyta</taxon>
        <taxon>Tracheophyta</taxon>
        <taxon>Spermatophyta</taxon>
        <taxon>Magnoliopsida</taxon>
        <taxon>Liliopsida</taxon>
        <taxon>Poales</taxon>
        <taxon>Poaceae</taxon>
        <taxon>PACMAD clade</taxon>
        <taxon>Panicoideae</taxon>
        <taxon>Panicodae</taxon>
        <taxon>Paniceae</taxon>
        <taxon>Melinidinae</taxon>
        <taxon>Urochloa</taxon>
    </lineage>
</organism>
<protein>
    <recommendedName>
        <fullName evidence="4">C2H2-type domain-containing protein</fullName>
    </recommendedName>
</protein>
<reference evidence="2 3" key="2">
    <citation type="submission" date="2024-10" db="EMBL/GenBank/DDBJ databases">
        <authorList>
            <person name="Ryan C."/>
        </authorList>
    </citation>
    <scope>NUCLEOTIDE SEQUENCE [LARGE SCALE GENOMIC DNA]</scope>
</reference>
<dbReference type="AlphaFoldDB" id="A0ABC9D2L5"/>
<accession>A0ABC9D2L5</accession>
<dbReference type="Gene3D" id="2.170.150.80">
    <property type="entry name" value="NAC domain"/>
    <property type="match status" value="1"/>
</dbReference>
<feature type="region of interest" description="Disordered" evidence="1">
    <location>
        <begin position="1"/>
        <end position="90"/>
    </location>
</feature>
<name>A0ABC9D2L5_9POAL</name>
<reference evidence="3" key="1">
    <citation type="submission" date="2024-06" db="EMBL/GenBank/DDBJ databases">
        <authorList>
            <person name="Ryan C."/>
        </authorList>
    </citation>
    <scope>NUCLEOTIDE SEQUENCE [LARGE SCALE GENOMIC DNA]</scope>
</reference>
<evidence type="ECO:0000313" key="3">
    <source>
        <dbReference type="Proteomes" id="UP001497457"/>
    </source>
</evidence>
<dbReference type="Proteomes" id="UP001497457">
    <property type="component" value="Chromosome 31b"/>
</dbReference>
<evidence type="ECO:0000256" key="1">
    <source>
        <dbReference type="SAM" id="MobiDB-lite"/>
    </source>
</evidence>
<gene>
    <name evidence="2" type="ORF">URODEC1_LOCUS80704</name>
</gene>
<keyword evidence="3" id="KW-1185">Reference proteome</keyword>
<dbReference type="EMBL" id="OZ075141">
    <property type="protein sequence ID" value="CAL5030009.1"/>
    <property type="molecule type" value="Genomic_DNA"/>
</dbReference>
<dbReference type="InterPro" id="IPR036093">
    <property type="entry name" value="NAC_dom_sf"/>
</dbReference>
<evidence type="ECO:0008006" key="4">
    <source>
        <dbReference type="Google" id="ProtNLM"/>
    </source>
</evidence>
<sequence>MATPGMGTDQSIFPYPTLGNPEDQSMSDLPFPNPTLRNPEDHPWTSLSDADISLTSSHRHPTALGNPGDQSMSDLPLASSHRHYNPGDQSMDRSLLPAELLETDPFEFDASEYIYWSAVPVPDGFGDDDLHSVPGIRVDGAPSLGLAVDSGVRGEIGQPASASFGADNFFHVAVGDELPEPTGHGSHVQMHDGQFLAHVVDAVLEAGPLGNDDGGGGGTRPLPVGHVALSATEPDYLRLKSAQAQGFIESTDEVGNNPGLSSWDRLTTDSIRLCRDLTEKGYQHDADVIRDLRRLRVESDRKQCGITPTRQYIDGWKNLWKMDSLVHPQEPPTTSTRSYFTSFMTRLEGDKPKAGYWKEKDVKAIRDPSAPRSIMGLKRTLEYMKDNKRTHWLADEFVALEPCGSDAVQIQEEIVVRTVYEEGRETAPPSKCSKTDAHSSGESYIWQHMTRVYVKGEGEGGSTMAPSLLYAICHECDKALKCPPKFGNGNLNKHLERVHDICSPCKSQHVMTKAKGKGVVAASVVRV</sequence>
<evidence type="ECO:0000313" key="2">
    <source>
        <dbReference type="EMBL" id="CAL5030009.1"/>
    </source>
</evidence>
<dbReference type="SUPFAM" id="SSF101941">
    <property type="entry name" value="NAC domain"/>
    <property type="match status" value="1"/>
</dbReference>